<evidence type="ECO:0000256" key="1">
    <source>
        <dbReference type="SAM" id="MobiDB-lite"/>
    </source>
</evidence>
<name>A0A2A9P7F5_OPHUN</name>
<sequence length="838" mass="92382">MSRSTTPLSDCQAPSLPCFQRFKDINKSGISLPLSFNLNFSGFGQPRSASDAAPLQIAENLLSRPLLLPFFLPAYHRPRFPALPAARPSFSNLHFVLTLASISNWKGRSSPPGPHQSLAPYPRLYLLTSLSALRQFLNTFAPHNRPSLWPWAAVADTMDEGRGRQERDTYRGGGDQRRTISIREKTGNRPHVESNNRELDRSADRYDSYRPRGRDDVRPPALSRPSSPPPSATRNVDKRKRDSSVPPTNAPHEPGNAPPKVPPDFKAELQKAVEYLCLRCWYSIKKEEFGGKSKRLQSDINQCKSGGVDFGSAGEFLRREKDTIDAEIKRVTGRMENYQEKLHATVMQAVTCFRGENGAKKDRTSAPPSSTVGSVPKSAPDKGSASSDKPVHLESLSKIKELEAQAFEFKDQLRRERERNDVLEQKMGKLARKLDESNKADKTDGPKPSAPSAPGSRASSLSDLDIALVQAKCMSDLSKVVDGKINGLISKDEVKQMLVELDQVMSGESGVGDAQQTSSSPTPGAAMAKALRSIRATMKALEDAVRSECSDVVGQISLHIQEQKQDHDEAVGKLAMRIQELNETLHSHGETVEKLSGEYVESILAMTTTESKPDQSSVDGPPGDEAKRGPGEAQEAPHSDEHIKELIQQEFQSLLGEVMPNLMDGLRNQLGVERQQRQAIAERIGKAESDLLEFRTELDKVKVDHGASVNDWAIKFGHAVQTATEAKQWLASSEEKMETLNSAWQTASEVTKMNVEELGLQVRSVQAWQNNFTTRPLYREIVAHINQTLPNGIHMQLDNLSARLDSMQALLDDGEGGSAKRRRIQAADPVTGNDGSST</sequence>
<feature type="compositionally biased region" description="Basic and acidic residues" evidence="1">
    <location>
        <begin position="420"/>
        <end position="445"/>
    </location>
</feature>
<feature type="region of interest" description="Disordered" evidence="1">
    <location>
        <begin position="357"/>
        <end position="391"/>
    </location>
</feature>
<feature type="compositionally biased region" description="Basic and acidic residues" evidence="1">
    <location>
        <begin position="160"/>
        <end position="218"/>
    </location>
</feature>
<feature type="compositionally biased region" description="Low complexity" evidence="1">
    <location>
        <begin position="450"/>
        <end position="459"/>
    </location>
</feature>
<feature type="region of interest" description="Disordered" evidence="1">
    <location>
        <begin position="160"/>
        <end position="264"/>
    </location>
</feature>
<reference evidence="2 3" key="1">
    <citation type="journal article" date="2015" name="BMC Genomics">
        <title>Gene expression during zombie ant biting behavior reflects the complexity underlying fungal parasitic behavioral manipulation.</title>
        <authorList>
            <person name="de Bekker C."/>
            <person name="Ohm R.A."/>
            <person name="Loreto R.G."/>
            <person name="Sebastian A."/>
            <person name="Albert I."/>
            <person name="Merrow M."/>
            <person name="Brachmann A."/>
            <person name="Hughes D.P."/>
        </authorList>
    </citation>
    <scope>NUCLEOTIDE SEQUENCE [LARGE SCALE GENOMIC DNA]</scope>
    <source>
        <strain evidence="2 3">SC16a</strain>
    </source>
</reference>
<gene>
    <name evidence="2" type="ORF">XA68_16026</name>
</gene>
<feature type="compositionally biased region" description="Basic and acidic residues" evidence="1">
    <location>
        <begin position="624"/>
        <end position="639"/>
    </location>
</feature>
<keyword evidence="3" id="KW-1185">Reference proteome</keyword>
<evidence type="ECO:0000313" key="2">
    <source>
        <dbReference type="EMBL" id="PFH56766.1"/>
    </source>
</evidence>
<organism evidence="2 3">
    <name type="scientific">Ophiocordyceps unilateralis</name>
    <name type="common">Zombie-ant fungus</name>
    <name type="synonym">Torrubia unilateralis</name>
    <dbReference type="NCBI Taxonomy" id="268505"/>
    <lineage>
        <taxon>Eukaryota</taxon>
        <taxon>Fungi</taxon>
        <taxon>Dikarya</taxon>
        <taxon>Ascomycota</taxon>
        <taxon>Pezizomycotina</taxon>
        <taxon>Sordariomycetes</taxon>
        <taxon>Hypocreomycetidae</taxon>
        <taxon>Hypocreales</taxon>
        <taxon>Ophiocordycipitaceae</taxon>
        <taxon>Ophiocordyceps</taxon>
    </lineage>
</organism>
<evidence type="ECO:0000313" key="3">
    <source>
        <dbReference type="Proteomes" id="UP000037136"/>
    </source>
</evidence>
<feature type="region of interest" description="Disordered" evidence="1">
    <location>
        <begin position="813"/>
        <end position="838"/>
    </location>
</feature>
<feature type="compositionally biased region" description="Polar residues" evidence="1">
    <location>
        <begin position="607"/>
        <end position="618"/>
    </location>
</feature>
<reference evidence="2 3" key="2">
    <citation type="journal article" date="2017" name="Sci. Rep.">
        <title>Ant-infecting Ophiocordyceps genomes reveal a high diversity of potential behavioral manipulation genes and a possible major role for enterotoxins.</title>
        <authorList>
            <person name="de Bekker C."/>
            <person name="Ohm R.A."/>
            <person name="Evans H.C."/>
            <person name="Brachmann A."/>
            <person name="Hughes D.P."/>
        </authorList>
    </citation>
    <scope>NUCLEOTIDE SEQUENCE [LARGE SCALE GENOMIC DNA]</scope>
    <source>
        <strain evidence="2 3">SC16a</strain>
    </source>
</reference>
<feature type="region of interest" description="Disordered" evidence="1">
    <location>
        <begin position="607"/>
        <end position="639"/>
    </location>
</feature>
<dbReference type="AlphaFoldDB" id="A0A2A9P7F5"/>
<proteinExistence type="predicted"/>
<dbReference type="EMBL" id="LAZP02000513">
    <property type="protein sequence ID" value="PFH56766.1"/>
    <property type="molecule type" value="Genomic_DNA"/>
</dbReference>
<protein>
    <submittedName>
        <fullName evidence="2">Uncharacterized protein</fullName>
    </submittedName>
</protein>
<comment type="caution">
    <text evidence="2">The sequence shown here is derived from an EMBL/GenBank/DDBJ whole genome shotgun (WGS) entry which is preliminary data.</text>
</comment>
<accession>A0A2A9P7F5</accession>
<dbReference type="STRING" id="268505.A0A2A9P7F5"/>
<feature type="region of interest" description="Disordered" evidence="1">
    <location>
        <begin position="420"/>
        <end position="459"/>
    </location>
</feature>
<dbReference type="OrthoDB" id="4959284at2759"/>
<dbReference type="Proteomes" id="UP000037136">
    <property type="component" value="Unassembled WGS sequence"/>
</dbReference>